<dbReference type="AlphaFoldDB" id="A0A9W7XEX5"/>
<comment type="caution">
    <text evidence="2">The sequence shown here is derived from an EMBL/GenBank/DDBJ whole genome shotgun (WGS) entry which is preliminary data.</text>
</comment>
<reference evidence="2 3" key="1">
    <citation type="submission" date="2022-10" db="EMBL/GenBank/DDBJ databases">
        <title>WGS assembly of Paspalum vaginatum 540-79.</title>
        <authorList>
            <person name="Sun G."/>
            <person name="Wase N."/>
            <person name="Shu S."/>
            <person name="Jenkins J."/>
            <person name="Zhou B."/>
            <person name="Torres-Rodriguez J."/>
            <person name="Chen C."/>
            <person name="Sandor L."/>
            <person name="Plott C."/>
            <person name="Yoshinga Y."/>
            <person name="Daum C."/>
            <person name="Qi P."/>
            <person name="Barry K."/>
            <person name="Lipzen A."/>
            <person name="Berry L."/>
            <person name="Pedersen C."/>
            <person name="Gottilla T."/>
            <person name="Foltz A."/>
            <person name="Yu H."/>
            <person name="O'Malley R."/>
            <person name="Zhang C."/>
            <person name="Devos K."/>
            <person name="Sigmon B."/>
            <person name="Yu B."/>
            <person name="Obata T."/>
            <person name="Schmutz J."/>
            <person name="Schnable J."/>
        </authorList>
    </citation>
    <scope>NUCLEOTIDE SEQUENCE [LARGE SCALE GENOMIC DNA]</scope>
    <source>
        <strain evidence="3">cv. 540-79</strain>
    </source>
</reference>
<sequence length="138" mass="15110">MPPSYTGSPRLDGSLRCLPLPPPRQVAPPAASAGSASRAAGPRLLGMLLRQSLRRLGSSRGRPPPPRQPLPPSFAASMAARARCLRRLLSRPRRRVPPLAWHPTRLDPVPRSRLLSRPPKLREEKPPPIAAALAQHRH</sequence>
<dbReference type="EMBL" id="MU629423">
    <property type="protein sequence ID" value="KAJ1257311.1"/>
    <property type="molecule type" value="Genomic_DNA"/>
</dbReference>
<organism evidence="2 3">
    <name type="scientific">Paspalum vaginatum</name>
    <name type="common">seashore paspalum</name>
    <dbReference type="NCBI Taxonomy" id="158149"/>
    <lineage>
        <taxon>Eukaryota</taxon>
        <taxon>Viridiplantae</taxon>
        <taxon>Streptophyta</taxon>
        <taxon>Embryophyta</taxon>
        <taxon>Tracheophyta</taxon>
        <taxon>Spermatophyta</taxon>
        <taxon>Magnoliopsida</taxon>
        <taxon>Liliopsida</taxon>
        <taxon>Poales</taxon>
        <taxon>Poaceae</taxon>
        <taxon>PACMAD clade</taxon>
        <taxon>Panicoideae</taxon>
        <taxon>Andropogonodae</taxon>
        <taxon>Paspaleae</taxon>
        <taxon>Paspalinae</taxon>
        <taxon>Paspalum</taxon>
    </lineage>
</organism>
<proteinExistence type="predicted"/>
<name>A0A9W7XEX5_9POAL</name>
<evidence type="ECO:0000313" key="3">
    <source>
        <dbReference type="Proteomes" id="UP001164776"/>
    </source>
</evidence>
<dbReference type="Proteomes" id="UP001164776">
    <property type="component" value="Unassembled WGS sequence"/>
</dbReference>
<feature type="region of interest" description="Disordered" evidence="1">
    <location>
        <begin position="1"/>
        <end position="75"/>
    </location>
</feature>
<gene>
    <name evidence="2" type="ORF">BS78_K102200</name>
</gene>
<evidence type="ECO:0000256" key="1">
    <source>
        <dbReference type="SAM" id="MobiDB-lite"/>
    </source>
</evidence>
<keyword evidence="3" id="KW-1185">Reference proteome</keyword>
<protein>
    <submittedName>
        <fullName evidence="2">Uncharacterized protein</fullName>
    </submittedName>
</protein>
<feature type="compositionally biased region" description="Low complexity" evidence="1">
    <location>
        <begin position="27"/>
        <end position="61"/>
    </location>
</feature>
<feature type="compositionally biased region" description="Pro residues" evidence="1">
    <location>
        <begin position="62"/>
        <end position="72"/>
    </location>
</feature>
<accession>A0A9W7XEX5</accession>
<feature type="region of interest" description="Disordered" evidence="1">
    <location>
        <begin position="93"/>
        <end position="138"/>
    </location>
</feature>
<evidence type="ECO:0000313" key="2">
    <source>
        <dbReference type="EMBL" id="KAJ1257311.1"/>
    </source>
</evidence>